<dbReference type="GO" id="GO:0004519">
    <property type="term" value="F:endonuclease activity"/>
    <property type="evidence" value="ECO:0007669"/>
    <property type="project" value="UniProtKB-KW"/>
</dbReference>
<evidence type="ECO:0000259" key="1">
    <source>
        <dbReference type="Pfam" id="PF13358"/>
    </source>
</evidence>
<dbReference type="InterPro" id="IPR038717">
    <property type="entry name" value="Tc1-like_DDE_dom"/>
</dbReference>
<dbReference type="STRING" id="1503961.SAMN05421736_11311"/>
<evidence type="ECO:0000313" key="2">
    <source>
        <dbReference type="EMBL" id="SDZ44596.1"/>
    </source>
</evidence>
<reference evidence="3" key="1">
    <citation type="submission" date="2016-10" db="EMBL/GenBank/DDBJ databases">
        <authorList>
            <person name="Varghese N."/>
            <person name="Submissions S."/>
        </authorList>
    </citation>
    <scope>NUCLEOTIDE SEQUENCE [LARGE SCALE GENOMIC DNA]</scope>
    <source>
        <strain evidence="3">SP</strain>
    </source>
</reference>
<dbReference type="Pfam" id="PF13358">
    <property type="entry name" value="DDE_3"/>
    <property type="match status" value="1"/>
</dbReference>
<keyword evidence="2" id="KW-0540">Nuclease</keyword>
<proteinExistence type="predicted"/>
<dbReference type="OrthoDB" id="2375382at2"/>
<sequence>MILSAFMEKLAAKYKDYKKIVIIWDNLNIHHDGSAKRWTSFNKQHGNKFEFHYTPILSFMLLKT</sequence>
<keyword evidence="3" id="KW-1185">Reference proteome</keyword>
<dbReference type="Proteomes" id="UP000198935">
    <property type="component" value="Unassembled WGS sequence"/>
</dbReference>
<name>A0A1H3T2U4_9BACI</name>
<keyword evidence="2" id="KW-0255">Endonuclease</keyword>
<accession>A0A1H3T2U4</accession>
<gene>
    <name evidence="2" type="ORF">SAMN05421736_11311</name>
</gene>
<feature type="domain" description="Tc1-like transposase DDE" evidence="1">
    <location>
        <begin position="4"/>
        <end position="57"/>
    </location>
</feature>
<dbReference type="AlphaFoldDB" id="A0A1H3T2U4"/>
<organism evidence="2 3">
    <name type="scientific">Evansella caseinilytica</name>
    <dbReference type="NCBI Taxonomy" id="1503961"/>
    <lineage>
        <taxon>Bacteria</taxon>
        <taxon>Bacillati</taxon>
        <taxon>Bacillota</taxon>
        <taxon>Bacilli</taxon>
        <taxon>Bacillales</taxon>
        <taxon>Bacillaceae</taxon>
        <taxon>Evansella</taxon>
    </lineage>
</organism>
<dbReference type="EMBL" id="FNPI01000013">
    <property type="protein sequence ID" value="SDZ44596.1"/>
    <property type="molecule type" value="Genomic_DNA"/>
</dbReference>
<protein>
    <submittedName>
        <fullName evidence="2">DDE superfamily endonuclease</fullName>
    </submittedName>
</protein>
<evidence type="ECO:0000313" key="3">
    <source>
        <dbReference type="Proteomes" id="UP000198935"/>
    </source>
</evidence>
<keyword evidence="2" id="KW-0378">Hydrolase</keyword>